<feature type="domain" description="Polymerase basic protein 2 cap-binding" evidence="2">
    <location>
        <begin position="323"/>
        <end position="439"/>
    </location>
</feature>
<reference evidence="4" key="1">
    <citation type="submission" date="2021-08" db="EMBL/GenBank/DDBJ databases">
        <authorList>
            <person name="Li N.N."/>
        </authorList>
    </citation>
    <scope>NUCLEOTIDE SEQUENCE</scope>
    <source>
        <strain evidence="3">VOV1_No2_Am019-HB2018</strain>
        <strain evidence="4">VOV1_No6_Am036-JL2018</strain>
    </source>
</reference>
<dbReference type="InterPro" id="IPR048838">
    <property type="entry name" value="PB2_627_dom"/>
</dbReference>
<dbReference type="EMBL" id="MZ822005">
    <property type="protein sequence ID" value="UDY81317.1"/>
    <property type="molecule type" value="Viral_cRNA"/>
</dbReference>
<evidence type="ECO:0000313" key="3">
    <source>
        <dbReference type="EMBL" id="UDY81317.1"/>
    </source>
</evidence>
<dbReference type="EMBL" id="MZ822029">
    <property type="protein sequence ID" value="UDY81341.1"/>
    <property type="molecule type" value="Viral_cRNA"/>
</dbReference>
<dbReference type="Gene3D" id="3.30.70.3510">
    <property type="match status" value="1"/>
</dbReference>
<organism evidence="4">
    <name type="scientific">Varroa orthomyxovirus-1</name>
    <dbReference type="NCBI Taxonomy" id="2510845"/>
    <lineage>
        <taxon>Viruses</taxon>
        <taxon>Riboviria</taxon>
        <taxon>Orthornavirae</taxon>
        <taxon>Negarnaviricota</taxon>
        <taxon>Polyploviricotina</taxon>
        <taxon>Insthoviricetes</taxon>
        <taxon>Articulavirales</taxon>
        <taxon>Orthomyxoviridae</taxon>
    </lineage>
</organism>
<dbReference type="Pfam" id="PF21442">
    <property type="entry name" value="PB2_627-dom"/>
    <property type="match status" value="1"/>
</dbReference>
<dbReference type="InterPro" id="IPR048837">
    <property type="entry name" value="PB2_cap-bd"/>
</dbReference>
<protein>
    <submittedName>
        <fullName evidence="4">Polymerase subunit PB2</fullName>
    </submittedName>
</protein>
<evidence type="ECO:0000259" key="2">
    <source>
        <dbReference type="Pfam" id="PF21490"/>
    </source>
</evidence>
<evidence type="ECO:0000313" key="4">
    <source>
        <dbReference type="EMBL" id="UDY81341.1"/>
    </source>
</evidence>
<proteinExistence type="predicted"/>
<sequence>MEQQRYIEHLIEKYQAIKEKHVAQHKTVFEYSTFKKYTSSRREDAPHARLFYNVRKPWPLVCSNYKNIPKKFGGEQLLSDEREIGEHDSVRASILTADYLFKYGKPATKEVVDAFMVVERNRVNKRFSVDLGNIRFDSYLPIRKLVHFEPIIPNVPQACVNPTIMKALFSDLAPVDLIYQSIPDKVRELQRILHPLMQYRSMASTVHLARSCITPISRWLPVIADTSNTINELSYFLYSNYHQVEVNEDLIATHGGVERLCSEIIKHALAYKDRAKEKCLEFCNSVHVTGVSLESVVEEVRNEGPFTNIIRSLLGYPIKSGKTIRRTKFELLDSEYPRTPITIKKRFMGIEWEHTFECFTGFWKVYFANRGIRGYAQGSSRVVNGIWLLAEKGTDIIDAMIDLHKYVAAVHTGFEGDFPSFVSKKEHWEKFYMYHKDNPIELYRSLGITNHGYVSNSFIVGEKSKGYLQKVRQQTENVQPYTTSNYHTEVDNRLKVYIKKPMYTELIYDPEEIPFYRNAPLPTGLSVTAPELMSMHRSALMQLEFMVKDYIPDKHKMQELVAATLSEAETPITSAFKSIIKPQPSTSVMKRKLSSYLEANLDWAETPAKRVKAFYYVCGSNAPQQKTRKRRYDETTLSLIDDTGFIEPSLKRGVLTANKNTVKFLGKPVTHTSWGTNSEYIAVCYTTMKPEFLVCSSMEDAHNRSLTRFCMQSSGCWITFEKKEARWTEAENIRKALDNRRKEIRLFEGESRLLKMMSQ</sequence>
<accession>A0A8K1QXD5</accession>
<feature type="domain" description="Polymerase basic protein 2 '627'" evidence="1">
    <location>
        <begin position="544"/>
        <end position="631"/>
    </location>
</feature>
<name>A0A8K1QXD5_9ORTO</name>
<evidence type="ECO:0000259" key="1">
    <source>
        <dbReference type="Pfam" id="PF21442"/>
    </source>
</evidence>
<dbReference type="Pfam" id="PF21490">
    <property type="entry name" value="PB2_cap-binding"/>
    <property type="match status" value="1"/>
</dbReference>